<feature type="domain" description="Glycosyl hydrolase family 13 catalytic" evidence="2">
    <location>
        <begin position="139"/>
        <end position="483"/>
    </location>
</feature>
<dbReference type="InterPro" id="IPR013780">
    <property type="entry name" value="Glyco_hydro_b"/>
</dbReference>
<evidence type="ECO:0000313" key="3">
    <source>
        <dbReference type="EMBL" id="PPK83019.1"/>
    </source>
</evidence>
<name>A0A2S6HXX3_9FIRM</name>
<reference evidence="3 4" key="1">
    <citation type="submission" date="2018-02" db="EMBL/GenBank/DDBJ databases">
        <title>Genomic Encyclopedia of Archaeal and Bacterial Type Strains, Phase II (KMG-II): from individual species to whole genera.</title>
        <authorList>
            <person name="Goeker M."/>
        </authorList>
    </citation>
    <scope>NUCLEOTIDE SEQUENCE [LARGE SCALE GENOMIC DNA]</scope>
    <source>
        <strain evidence="3 4">DSM 3808</strain>
    </source>
</reference>
<organism evidence="3 4">
    <name type="scientific">Lacrimispora xylanisolvens</name>
    <dbReference type="NCBI Taxonomy" id="384636"/>
    <lineage>
        <taxon>Bacteria</taxon>
        <taxon>Bacillati</taxon>
        <taxon>Bacillota</taxon>
        <taxon>Clostridia</taxon>
        <taxon>Lachnospirales</taxon>
        <taxon>Lachnospiraceae</taxon>
        <taxon>Lacrimispora</taxon>
    </lineage>
</organism>
<proteinExistence type="inferred from homology"/>
<evidence type="ECO:0000259" key="2">
    <source>
        <dbReference type="SMART" id="SM00642"/>
    </source>
</evidence>
<dbReference type="Gene3D" id="2.60.40.1180">
    <property type="entry name" value="Golgi alpha-mannosidase II"/>
    <property type="match status" value="1"/>
</dbReference>
<keyword evidence="4" id="KW-1185">Reference proteome</keyword>
<sequence length="615" mass="71021">MKQYRIDKRETGYYPMGMTKTGEGVHFSVAAQGKELKLLFFRGDEKEPICAFLFPEKEKRGEVFSVTILGDDFTGISYCYEIDGKRFSDPYGRAFTDKDRWGDLERAAVLSKSPVTFKAFDWEEDNRPLIPYEDSVVYRIHVRGFTMHSSSGTRNKGTFRGIEEKIPYLKELGITTVELMPVYEFQEVILPEIVQGSPYGVDKPTGKINYWGYTSGFYFAPKASYASDNKETPALELKNLVKALHKEGIELIAELYFSGKESPTFVLDAVRFWTEEFHLDGIHLVGFPPLDLIGRDPYLKGLKLWADSWGDIPVKGFKYLAEYNDSFQTDMRRVLKGDEEQMKNLVFRTRNNPSDRGMIQYMANTNGFTMMDLVSYDTKHNEANGESNLDGNPYNYSWNCGTEGTTRKKKVVELRKKQLRNAFLLLLLSQGTPLFMAGDEFGNTQSGNNNAYCQDNDISWLNWNLLKTNRDLFEFVKAVIAFRKAHPVFHRREEAKNMDYLACGVPDVSYHGVKPWYPEYENFRRQLGILYWGDYARKADGTADNHFYIAYNMHWEPHTFDLPNLPKKHQWHVVFHTDKEEENGKYEVGKEPVLEGKSFPVPPRTIVVFIGKKDD</sequence>
<comment type="caution">
    <text evidence="3">The sequence shown here is derived from an EMBL/GenBank/DDBJ whole genome shotgun (WGS) entry which is preliminary data.</text>
</comment>
<evidence type="ECO:0000256" key="1">
    <source>
        <dbReference type="ARBA" id="ARBA00008061"/>
    </source>
</evidence>
<dbReference type="SUPFAM" id="SSF81296">
    <property type="entry name" value="E set domains"/>
    <property type="match status" value="1"/>
</dbReference>
<dbReference type="SUPFAM" id="SSF51445">
    <property type="entry name" value="(Trans)glycosidases"/>
    <property type="match status" value="1"/>
</dbReference>
<dbReference type="Gene3D" id="2.60.40.10">
    <property type="entry name" value="Immunoglobulins"/>
    <property type="match status" value="1"/>
</dbReference>
<dbReference type="SMART" id="SM00642">
    <property type="entry name" value="Aamy"/>
    <property type="match status" value="1"/>
</dbReference>
<dbReference type="Proteomes" id="UP000237749">
    <property type="component" value="Unassembled WGS sequence"/>
</dbReference>
<gene>
    <name evidence="3" type="ORF">BXY41_10176</name>
</gene>
<dbReference type="InterPro" id="IPR013783">
    <property type="entry name" value="Ig-like_fold"/>
</dbReference>
<dbReference type="PANTHER" id="PTHR43002">
    <property type="entry name" value="GLYCOGEN DEBRANCHING ENZYME"/>
    <property type="match status" value="1"/>
</dbReference>
<accession>A0A2S6HXX3</accession>
<dbReference type="Pfam" id="PF00128">
    <property type="entry name" value="Alpha-amylase"/>
    <property type="match status" value="1"/>
</dbReference>
<comment type="similarity">
    <text evidence="1">Belongs to the glycosyl hydrolase 13 family.</text>
</comment>
<protein>
    <submittedName>
        <fullName evidence="3">Glycogen operon protein</fullName>
    </submittedName>
</protein>
<dbReference type="OrthoDB" id="9761875at2"/>
<dbReference type="GO" id="GO:0005975">
    <property type="term" value="P:carbohydrate metabolic process"/>
    <property type="evidence" value="ECO:0007669"/>
    <property type="project" value="InterPro"/>
</dbReference>
<dbReference type="Gene3D" id="3.20.20.80">
    <property type="entry name" value="Glycosidases"/>
    <property type="match status" value="2"/>
</dbReference>
<dbReference type="InterPro" id="IPR014756">
    <property type="entry name" value="Ig_E-set"/>
</dbReference>
<dbReference type="SUPFAM" id="SSF51011">
    <property type="entry name" value="Glycosyl hydrolase domain"/>
    <property type="match status" value="1"/>
</dbReference>
<dbReference type="RefSeq" id="WP_104433439.1">
    <property type="nucleotide sequence ID" value="NZ_PTJA01000001.1"/>
</dbReference>
<dbReference type="InterPro" id="IPR017853">
    <property type="entry name" value="GH"/>
</dbReference>
<dbReference type="EMBL" id="PTJA01000001">
    <property type="protein sequence ID" value="PPK83019.1"/>
    <property type="molecule type" value="Genomic_DNA"/>
</dbReference>
<dbReference type="AlphaFoldDB" id="A0A2S6HXX3"/>
<evidence type="ECO:0000313" key="4">
    <source>
        <dbReference type="Proteomes" id="UP000237749"/>
    </source>
</evidence>
<dbReference type="InterPro" id="IPR006047">
    <property type="entry name" value="GH13_cat_dom"/>
</dbReference>